<evidence type="ECO:0000256" key="1">
    <source>
        <dbReference type="PROSITE-ProRule" id="PRU00339"/>
    </source>
</evidence>
<sequence>MGKRCSSSKIKQGEAVEHIPDQSIELKGPLQRYQSKWDETRVKMQLDESQHGQLSNDNIKILSFLVEMLSQRMDGLADQLSGVQQTKDTEKDVYEAQLVEVLHDLEEIKARLNSVNMLLGNSHPTSLTLESSMEKLTLLEEFKVQKEELMAKFALLGERAKQLEKKTTLLAQDRQPVSPVLNGFDTGPFYQTEDLGPESKQVMNSVVPSKPRRLEPGRYNSGVPEVHGQLFSNSASEEKIQEAQKKTYQKIFGSSQIFLNMEYKHLKHQPISFNDVVQEKVTQHHERGLKFMSTQEYENAVVSFSKAINLNPEKWLDTQQFTKHAVIHSSSLWLIVEFNLTPLQAELYIKRSEAFLQLCDFQSAALNVQKACSITQPREEYTKLLAFIFYLQGQCLFERECYLDALEYFTRSSELQPLNKQCHLCSISCLAALGRYAESIRLVTKWLEEEQGNPDLYIVRARLYDYLNQASVCYQDLQSALLLDPQHPVACTMQEKLMAKAEEAKVKAIKHAVQGHFHKALKKICIALEYSPSSAEYHLFRGTMYRRLKDFSSAVDDLVMAINLCDAQDPLQMQLHSEAELQLHFTYNDFAVHCYTKGFYQEGVLLLNKALKGEQNKKELYVNRGDCFFQLGELSFALADYEQALELDSTNWGIQTRIAKLLNELGLKAQQSRQYQQAEFHFSEAIKHQPLLPQLFLHRSQVRHYMQKTTDAQMDAVISIILHPNSNEALLTVMKFFPGKSLEEILRSKLADAAQCVLHRSLRELPMGWREHIYSFGKPEVDITGTKNLEAKINTCLSDQQLMAELIQSWRTYNSDIQEVLNSTGRFQSHSLHLRKKVGPEIRTHRLHTLGRHLVLE</sequence>
<feature type="region of interest" description="Disordered" evidence="2">
    <location>
        <begin position="201"/>
        <end position="223"/>
    </location>
</feature>
<dbReference type="SUPFAM" id="SSF48452">
    <property type="entry name" value="TPR-like"/>
    <property type="match status" value="2"/>
</dbReference>
<dbReference type="SMART" id="SM00028">
    <property type="entry name" value="TPR"/>
    <property type="match status" value="8"/>
</dbReference>
<dbReference type="OrthoDB" id="1926212at2759"/>
<name>A0A8J1JKP0_XENTR</name>
<dbReference type="InterPro" id="IPR011990">
    <property type="entry name" value="TPR-like_helical_dom_sf"/>
</dbReference>
<dbReference type="CTD" id="158248"/>
<evidence type="ECO:0000256" key="2">
    <source>
        <dbReference type="SAM" id="MobiDB-lite"/>
    </source>
</evidence>
<dbReference type="Proteomes" id="UP000008143">
    <property type="component" value="Chromosome 5"/>
</dbReference>
<feature type="repeat" description="TPR" evidence="1">
    <location>
        <begin position="386"/>
        <end position="419"/>
    </location>
</feature>
<organism evidence="3 4">
    <name type="scientific">Xenopus tropicalis</name>
    <name type="common">Western clawed frog</name>
    <name type="synonym">Silurana tropicalis</name>
    <dbReference type="NCBI Taxonomy" id="8364"/>
    <lineage>
        <taxon>Eukaryota</taxon>
        <taxon>Metazoa</taxon>
        <taxon>Chordata</taxon>
        <taxon>Craniata</taxon>
        <taxon>Vertebrata</taxon>
        <taxon>Euteleostomi</taxon>
        <taxon>Amphibia</taxon>
        <taxon>Batrachia</taxon>
        <taxon>Anura</taxon>
        <taxon>Pipoidea</taxon>
        <taxon>Pipidae</taxon>
        <taxon>Xenopodinae</taxon>
        <taxon>Xenopus</taxon>
        <taxon>Silurana</taxon>
    </lineage>
</organism>
<dbReference type="OMA" id="ERECYLD"/>
<feature type="repeat" description="TPR" evidence="1">
    <location>
        <begin position="281"/>
        <end position="314"/>
    </location>
</feature>
<gene>
    <name evidence="4 5" type="primary">ttc16</name>
</gene>
<dbReference type="InterPro" id="IPR019734">
    <property type="entry name" value="TPR_rpt"/>
</dbReference>
<feature type="repeat" description="TPR" evidence="1">
    <location>
        <begin position="618"/>
        <end position="651"/>
    </location>
</feature>
<keyword evidence="1" id="KW-0802">TPR repeat</keyword>
<dbReference type="Gene3D" id="1.25.40.10">
    <property type="entry name" value="Tetratricopeptide repeat domain"/>
    <property type="match status" value="5"/>
</dbReference>
<protein>
    <submittedName>
        <fullName evidence="4">Tetratricopeptide repeat protein 16</fullName>
    </submittedName>
</protein>
<accession>A0A8J1JKP0</accession>
<evidence type="ECO:0000313" key="5">
    <source>
        <dbReference type="Xenbase" id="XB-GENE-6462920"/>
    </source>
</evidence>
<evidence type="ECO:0000313" key="3">
    <source>
        <dbReference type="Proteomes" id="UP000008143"/>
    </source>
</evidence>
<dbReference type="Xenbase" id="XB-GENE-6462920">
    <property type="gene designation" value="ttc16"/>
</dbReference>
<dbReference type="KEGG" id="xtr:100490363"/>
<dbReference type="RefSeq" id="XP_031758447.1">
    <property type="nucleotide sequence ID" value="XM_031902587.1"/>
</dbReference>
<dbReference type="Pfam" id="PF00515">
    <property type="entry name" value="TPR_1"/>
    <property type="match status" value="1"/>
</dbReference>
<proteinExistence type="predicted"/>
<dbReference type="PANTHER" id="PTHR45153:SF1">
    <property type="entry name" value="TETRATRICOPEPTIDE REPEAT PROTEIN 16"/>
    <property type="match status" value="1"/>
</dbReference>
<dbReference type="AGR" id="Xenbase:XB-GENE-6462920"/>
<evidence type="ECO:0000313" key="4">
    <source>
        <dbReference type="RefSeq" id="XP_031758447.1"/>
    </source>
</evidence>
<keyword evidence="3" id="KW-1185">Reference proteome</keyword>
<dbReference type="GeneID" id="100490363"/>
<reference evidence="4" key="1">
    <citation type="submission" date="2025-08" db="UniProtKB">
        <authorList>
            <consortium name="RefSeq"/>
        </authorList>
    </citation>
    <scope>IDENTIFICATION</scope>
    <source>
        <strain evidence="4">Nigerian</strain>
        <tissue evidence="4">Liver and blood</tissue>
    </source>
</reference>
<dbReference type="PANTHER" id="PTHR45153">
    <property type="entry name" value="TETRATRICOPEPTIDE REPEAT PROTEIN 16"/>
    <property type="match status" value="1"/>
</dbReference>
<dbReference type="AlphaFoldDB" id="A0A8J1JKP0"/>
<dbReference type="PROSITE" id="PS50005">
    <property type="entry name" value="TPR"/>
    <property type="match status" value="3"/>
</dbReference>